<proteinExistence type="predicted"/>
<organism evidence="1 2">
    <name type="scientific">Polyplosphaeria fusca</name>
    <dbReference type="NCBI Taxonomy" id="682080"/>
    <lineage>
        <taxon>Eukaryota</taxon>
        <taxon>Fungi</taxon>
        <taxon>Dikarya</taxon>
        <taxon>Ascomycota</taxon>
        <taxon>Pezizomycotina</taxon>
        <taxon>Dothideomycetes</taxon>
        <taxon>Pleosporomycetidae</taxon>
        <taxon>Pleosporales</taxon>
        <taxon>Tetraplosphaeriaceae</taxon>
        <taxon>Polyplosphaeria</taxon>
    </lineage>
</organism>
<comment type="caution">
    <text evidence="1">The sequence shown here is derived from an EMBL/GenBank/DDBJ whole genome shotgun (WGS) entry which is preliminary data.</text>
</comment>
<protein>
    <submittedName>
        <fullName evidence="1">Nucleotide-diphospho-sugar transferase</fullName>
    </submittedName>
</protein>
<evidence type="ECO:0000313" key="2">
    <source>
        <dbReference type="Proteomes" id="UP000799444"/>
    </source>
</evidence>
<dbReference type="Gene3D" id="3.90.550.10">
    <property type="entry name" value="Spore Coat Polysaccharide Biosynthesis Protein SpsA, Chain A"/>
    <property type="match status" value="1"/>
</dbReference>
<dbReference type="AlphaFoldDB" id="A0A9P4V4Q1"/>
<keyword evidence="1" id="KW-0808">Transferase</keyword>
<dbReference type="Proteomes" id="UP000799444">
    <property type="component" value="Unassembled WGS sequence"/>
</dbReference>
<feature type="non-terminal residue" evidence="1">
    <location>
        <position position="243"/>
    </location>
</feature>
<evidence type="ECO:0000313" key="1">
    <source>
        <dbReference type="EMBL" id="KAF2739797.1"/>
    </source>
</evidence>
<dbReference type="SUPFAM" id="SSF53448">
    <property type="entry name" value="Nucleotide-diphospho-sugar transferases"/>
    <property type="match status" value="1"/>
</dbReference>
<dbReference type="InterPro" id="IPR029044">
    <property type="entry name" value="Nucleotide-diphossugar_trans"/>
</dbReference>
<sequence length="243" mass="27564">EDPYFVSVRLLNYQIKHAEQTKTRLDSVPFLVLVLPGVAGAQIELLEDEGARIIHIEPLELPDAFDKNFIENSRFRDVLSKLRLWQLTDFDKIVYLDADSFLLQNLDDLFTDPVSSGMMTTRPSNGTSYSVEPPRQYLMAASADTYGDQTEWEQAGHVNYLCACFMLYAPSQSMFDYYMSVLTGPDAPRDAAYPEQDLLIHVHRQDGPMPWRRIPIAWSANDGEMADELALLGGVKSLHVKGW</sequence>
<feature type="non-terminal residue" evidence="1">
    <location>
        <position position="1"/>
    </location>
</feature>
<reference evidence="1" key="1">
    <citation type="journal article" date="2020" name="Stud. Mycol.">
        <title>101 Dothideomycetes genomes: a test case for predicting lifestyles and emergence of pathogens.</title>
        <authorList>
            <person name="Haridas S."/>
            <person name="Albert R."/>
            <person name="Binder M."/>
            <person name="Bloem J."/>
            <person name="Labutti K."/>
            <person name="Salamov A."/>
            <person name="Andreopoulos B."/>
            <person name="Baker S."/>
            <person name="Barry K."/>
            <person name="Bills G."/>
            <person name="Bluhm B."/>
            <person name="Cannon C."/>
            <person name="Castanera R."/>
            <person name="Culley D."/>
            <person name="Daum C."/>
            <person name="Ezra D."/>
            <person name="Gonzalez J."/>
            <person name="Henrissat B."/>
            <person name="Kuo A."/>
            <person name="Liang C."/>
            <person name="Lipzen A."/>
            <person name="Lutzoni F."/>
            <person name="Magnuson J."/>
            <person name="Mondo S."/>
            <person name="Nolan M."/>
            <person name="Ohm R."/>
            <person name="Pangilinan J."/>
            <person name="Park H.-J."/>
            <person name="Ramirez L."/>
            <person name="Alfaro M."/>
            <person name="Sun H."/>
            <person name="Tritt A."/>
            <person name="Yoshinaga Y."/>
            <person name="Zwiers L.-H."/>
            <person name="Turgeon B."/>
            <person name="Goodwin S."/>
            <person name="Spatafora J."/>
            <person name="Crous P."/>
            <person name="Grigoriev I."/>
        </authorList>
    </citation>
    <scope>NUCLEOTIDE SEQUENCE</scope>
    <source>
        <strain evidence="1">CBS 125425</strain>
    </source>
</reference>
<name>A0A9P4V4Q1_9PLEO</name>
<dbReference type="PANTHER" id="PTHR11183">
    <property type="entry name" value="GLYCOGENIN SUBFAMILY MEMBER"/>
    <property type="match status" value="1"/>
</dbReference>
<dbReference type="GO" id="GO:0016740">
    <property type="term" value="F:transferase activity"/>
    <property type="evidence" value="ECO:0007669"/>
    <property type="project" value="UniProtKB-KW"/>
</dbReference>
<gene>
    <name evidence="1" type="ORF">EJ04DRAFT_413004</name>
</gene>
<accession>A0A9P4V4Q1</accession>
<keyword evidence="2" id="KW-1185">Reference proteome</keyword>
<dbReference type="OrthoDB" id="2014201at2759"/>
<dbReference type="EMBL" id="ML996103">
    <property type="protein sequence ID" value="KAF2739797.1"/>
    <property type="molecule type" value="Genomic_DNA"/>
</dbReference>
<dbReference type="InterPro" id="IPR050587">
    <property type="entry name" value="GNT1/Glycosyltrans_8"/>
</dbReference>